<dbReference type="OrthoDB" id="654211at2759"/>
<dbReference type="FunFam" id="3.30.160.60:FF:000052">
    <property type="entry name" value="zinc finger protein 546 isoform X1"/>
    <property type="match status" value="1"/>
</dbReference>
<feature type="compositionally biased region" description="Basic residues" evidence="6">
    <location>
        <begin position="849"/>
        <end position="859"/>
    </location>
</feature>
<reference evidence="8 9" key="1">
    <citation type="journal article" date="2013" name="Plant Cell">
        <title>The transition from a phytopathogenic smut ancestor to an anamorphic biocontrol agent deciphered by comparative whole-genome analysis.</title>
        <authorList>
            <person name="Lefebvre F."/>
            <person name="Joly D.L."/>
            <person name="Labbe C."/>
            <person name="Teichmann B."/>
            <person name="Linning R."/>
            <person name="Belzile F."/>
            <person name="Bakkeren G."/>
            <person name="Belanger R.R."/>
        </authorList>
    </citation>
    <scope>NUCLEOTIDE SEQUENCE [LARGE SCALE GENOMIC DNA]</scope>
    <source>
        <strain evidence="8 9">PF-1</strain>
    </source>
</reference>
<dbReference type="GeneID" id="19319601"/>
<evidence type="ECO:0000256" key="4">
    <source>
        <dbReference type="ARBA" id="ARBA00022833"/>
    </source>
</evidence>
<dbReference type="FunFam" id="3.30.160.60:FF:000125">
    <property type="entry name" value="Putative zinc finger protein 143"/>
    <property type="match status" value="2"/>
</dbReference>
<dbReference type="GO" id="GO:0005667">
    <property type="term" value="C:transcription regulator complex"/>
    <property type="evidence" value="ECO:0007669"/>
    <property type="project" value="TreeGrafter"/>
</dbReference>
<feature type="compositionally biased region" description="Low complexity" evidence="6">
    <location>
        <begin position="896"/>
        <end position="911"/>
    </location>
</feature>
<dbReference type="KEGG" id="pfp:PFL1_05511"/>
<dbReference type="HOGENOM" id="CLU_008107_0_0_1"/>
<feature type="region of interest" description="Disordered" evidence="6">
    <location>
        <begin position="519"/>
        <end position="651"/>
    </location>
</feature>
<evidence type="ECO:0000313" key="8">
    <source>
        <dbReference type="EMBL" id="EPQ26876.1"/>
    </source>
</evidence>
<sequence>MTASTELLSLASSIINTDMVFSPLLHSANTRRASGAEPLSASSPRFGDAYVASPKRDPLRDGYRATPPASSWRHAATSSYTGRDGSPWYTEARSSPFASSAARDYATIDLDTGIGATGGGHAAGDPSLHYGDSGNAESVVALLNAAAAVQESSKHGERSNEERFPSPSAFYQQGAPPYGFPPYSQSAHAQSFRPATGLGFTQSPNLGFARPYRGPEDGPTPYAPPATVDPQASSGPDGGSSARPKLEEDDGSHRTTLQQPPAPRPKKDSSMPKISATPVKTPAKRGRKKKNATDSDAKGAGSPSGAAGASASNATEATQQAATSATSSSYPNYNYSSYNNPAGLPGSAFASGDALSSLASHAAADAAATSAAAAALASSTPASTSKTAAKMDDADASPSRGKTESDAGGPKLHECESCGKTFSRRSDLARHRRIHTGERPYPCEYPGCGKSFIQRSALTVHSRVHSGERPHQCEFEGCDKSFSDSSSLARHRRTHTGRRPYVCQHPKCGKMFTRRTTLNRHARCHQPGYVKPKSRGKGRGVGKKKTADAGTSEAGASVSDGEESGSEDDEDDDEDVSGDEEDISKASASPDVSSKTEQSTPASAAGRKRAASGSGRKSSPSKRTNTGKKAAGGAQDEAVVTRMNRSASDAEAAMTLAQAALQAQFGDSYYQQQAQQQQQGGAQPARTDALGIQLDKEQAPAANLWGNGGSFANYAAGFPGPHGGAAALLAASSHQHSFQPDLSSSESNDAIEAAAAVLGGFSSASQPYAATTGQGGEAEDALQAMASLGSRAMESNPALASKSVRDSLSLSEAQLLLDAAMSPASEHATIPPEGDSDEAGKASTSKGATRGRGRGRPRGSGRGAAMTASAPGRGGGAQSDDATLPSEPNGQAQQPTSISSSAAAEPATTSTDGADAPKEAEDVAAAEGAPDAVAANEASA</sequence>
<evidence type="ECO:0000256" key="5">
    <source>
        <dbReference type="PROSITE-ProRule" id="PRU00042"/>
    </source>
</evidence>
<feature type="compositionally biased region" description="Acidic residues" evidence="6">
    <location>
        <begin position="560"/>
        <end position="582"/>
    </location>
</feature>
<evidence type="ECO:0000256" key="3">
    <source>
        <dbReference type="ARBA" id="ARBA00022771"/>
    </source>
</evidence>
<dbReference type="PROSITE" id="PS50157">
    <property type="entry name" value="ZINC_FINGER_C2H2_2"/>
    <property type="match status" value="4"/>
</dbReference>
<dbReference type="GO" id="GO:0031519">
    <property type="term" value="C:PcG protein complex"/>
    <property type="evidence" value="ECO:0007669"/>
    <property type="project" value="TreeGrafter"/>
</dbReference>
<feature type="domain" description="C2H2-type" evidence="7">
    <location>
        <begin position="441"/>
        <end position="470"/>
    </location>
</feature>
<evidence type="ECO:0000313" key="9">
    <source>
        <dbReference type="Proteomes" id="UP000053664"/>
    </source>
</evidence>
<evidence type="ECO:0000259" key="7">
    <source>
        <dbReference type="PROSITE" id="PS50157"/>
    </source>
</evidence>
<organism evidence="8 9">
    <name type="scientific">Pseudozyma flocculosa PF-1</name>
    <dbReference type="NCBI Taxonomy" id="1277687"/>
    <lineage>
        <taxon>Eukaryota</taxon>
        <taxon>Fungi</taxon>
        <taxon>Dikarya</taxon>
        <taxon>Basidiomycota</taxon>
        <taxon>Ustilaginomycotina</taxon>
        <taxon>Ustilaginomycetes</taxon>
        <taxon>Ustilaginales</taxon>
        <taxon>Ustilaginaceae</taxon>
        <taxon>Pseudozyma</taxon>
    </lineage>
</organism>
<feature type="region of interest" description="Disordered" evidence="6">
    <location>
        <begin position="820"/>
        <end position="940"/>
    </location>
</feature>
<feature type="domain" description="C2H2-type" evidence="7">
    <location>
        <begin position="471"/>
        <end position="500"/>
    </location>
</feature>
<feature type="compositionally biased region" description="Basic and acidic residues" evidence="6">
    <location>
        <begin position="54"/>
        <end position="63"/>
    </location>
</feature>
<dbReference type="SMART" id="SM00355">
    <property type="entry name" value="ZnF_C2H2"/>
    <property type="match status" value="4"/>
</dbReference>
<dbReference type="Pfam" id="PF00096">
    <property type="entry name" value="zf-C2H2"/>
    <property type="match status" value="3"/>
</dbReference>
<dbReference type="eggNOG" id="KOG1721">
    <property type="taxonomic scope" value="Eukaryota"/>
</dbReference>
<dbReference type="InterPro" id="IPR013087">
    <property type="entry name" value="Znf_C2H2_type"/>
</dbReference>
<feature type="region of interest" description="Disordered" evidence="6">
    <location>
        <begin position="151"/>
        <end position="412"/>
    </location>
</feature>
<dbReference type="EMBL" id="KE361642">
    <property type="protein sequence ID" value="EPQ26876.1"/>
    <property type="molecule type" value="Genomic_DNA"/>
</dbReference>
<protein>
    <recommendedName>
        <fullName evidence="7">C2H2-type domain-containing protein</fullName>
    </recommendedName>
</protein>
<proteinExistence type="predicted"/>
<dbReference type="PROSITE" id="PS00028">
    <property type="entry name" value="ZINC_FINGER_C2H2_1"/>
    <property type="match status" value="4"/>
</dbReference>
<dbReference type="GO" id="GO:0000978">
    <property type="term" value="F:RNA polymerase II cis-regulatory region sequence-specific DNA binding"/>
    <property type="evidence" value="ECO:0007669"/>
    <property type="project" value="TreeGrafter"/>
</dbReference>
<feature type="compositionally biased region" description="Low complexity" evidence="6">
    <location>
        <begin position="671"/>
        <end position="683"/>
    </location>
</feature>
<feature type="compositionally biased region" description="Low complexity" evidence="6">
    <location>
        <begin position="298"/>
        <end position="388"/>
    </location>
</feature>
<dbReference type="AlphaFoldDB" id="A0A061H8F8"/>
<dbReference type="RefSeq" id="XP_007881238.1">
    <property type="nucleotide sequence ID" value="XM_007883047.1"/>
</dbReference>
<feature type="domain" description="C2H2-type" evidence="7">
    <location>
        <begin position="501"/>
        <end position="525"/>
    </location>
</feature>
<feature type="compositionally biased region" description="Basic and acidic residues" evidence="6">
    <location>
        <begin position="401"/>
        <end position="412"/>
    </location>
</feature>
<feature type="compositionally biased region" description="Low complexity" evidence="6">
    <location>
        <begin position="923"/>
        <end position="940"/>
    </location>
</feature>
<evidence type="ECO:0000256" key="1">
    <source>
        <dbReference type="ARBA" id="ARBA00022723"/>
    </source>
</evidence>
<feature type="compositionally biased region" description="Basic and acidic residues" evidence="6">
    <location>
        <begin position="152"/>
        <end position="164"/>
    </location>
</feature>
<feature type="compositionally biased region" description="Low complexity" evidence="6">
    <location>
        <begin position="601"/>
        <end position="623"/>
    </location>
</feature>
<dbReference type="GO" id="GO:0000785">
    <property type="term" value="C:chromatin"/>
    <property type="evidence" value="ECO:0007669"/>
    <property type="project" value="TreeGrafter"/>
</dbReference>
<dbReference type="Gene3D" id="3.30.160.60">
    <property type="entry name" value="Classic Zinc Finger"/>
    <property type="match status" value="4"/>
</dbReference>
<dbReference type="Proteomes" id="UP000053664">
    <property type="component" value="Unassembled WGS sequence"/>
</dbReference>
<dbReference type="PANTHER" id="PTHR14003:SF20">
    <property type="entry name" value="FINGER DOMAIN PROTEIN, PUTATIVE (AFU_ORTHOLOGUE AFUA_4G10380)-RELATED"/>
    <property type="match status" value="1"/>
</dbReference>
<dbReference type="PANTHER" id="PTHR14003">
    <property type="entry name" value="TRANSCRIPTIONAL REPRESSOR PROTEIN YY"/>
    <property type="match status" value="1"/>
</dbReference>
<dbReference type="SUPFAM" id="SSF57667">
    <property type="entry name" value="beta-beta-alpha zinc fingers"/>
    <property type="match status" value="2"/>
</dbReference>
<dbReference type="InterPro" id="IPR036236">
    <property type="entry name" value="Znf_C2H2_sf"/>
</dbReference>
<feature type="region of interest" description="Disordered" evidence="6">
    <location>
        <begin position="34"/>
        <end position="89"/>
    </location>
</feature>
<keyword evidence="1" id="KW-0479">Metal-binding</keyword>
<keyword evidence="3 5" id="KW-0863">Zinc-finger</keyword>
<feature type="compositionally biased region" description="Polar residues" evidence="6">
    <location>
        <begin position="886"/>
        <end position="895"/>
    </location>
</feature>
<gene>
    <name evidence="8" type="ORF">PFL1_05511</name>
</gene>
<feature type="compositionally biased region" description="Polar residues" evidence="6">
    <location>
        <begin position="586"/>
        <end position="600"/>
    </location>
</feature>
<feature type="region of interest" description="Disordered" evidence="6">
    <location>
        <begin position="765"/>
        <end position="807"/>
    </location>
</feature>
<dbReference type="GO" id="GO:0008270">
    <property type="term" value="F:zinc ion binding"/>
    <property type="evidence" value="ECO:0007669"/>
    <property type="project" value="UniProtKB-KW"/>
</dbReference>
<accession>A0A061H8F8</accession>
<evidence type="ECO:0000256" key="2">
    <source>
        <dbReference type="ARBA" id="ARBA00022737"/>
    </source>
</evidence>
<keyword evidence="2" id="KW-0677">Repeat</keyword>
<feature type="domain" description="C2H2-type" evidence="7">
    <location>
        <begin position="413"/>
        <end position="440"/>
    </location>
</feature>
<keyword evidence="4" id="KW-0862">Zinc</keyword>
<feature type="region of interest" description="Disordered" evidence="6">
    <location>
        <begin position="668"/>
        <end position="689"/>
    </location>
</feature>
<feature type="compositionally biased region" description="Basic residues" evidence="6">
    <location>
        <begin position="532"/>
        <end position="544"/>
    </location>
</feature>
<dbReference type="GO" id="GO:0000981">
    <property type="term" value="F:DNA-binding transcription factor activity, RNA polymerase II-specific"/>
    <property type="evidence" value="ECO:0007669"/>
    <property type="project" value="UniProtKB-ARBA"/>
</dbReference>
<evidence type="ECO:0000256" key="6">
    <source>
        <dbReference type="SAM" id="MobiDB-lite"/>
    </source>
</evidence>
<name>A0A061H8F8_9BASI</name>